<evidence type="ECO:0000313" key="7">
    <source>
        <dbReference type="Proteomes" id="UP001174196"/>
    </source>
</evidence>
<feature type="domain" description="TNase-like" evidence="5">
    <location>
        <begin position="34"/>
        <end position="166"/>
    </location>
</feature>
<dbReference type="SMART" id="SM00894">
    <property type="entry name" value="Excalibur"/>
    <property type="match status" value="1"/>
</dbReference>
<dbReference type="Pfam" id="PF00565">
    <property type="entry name" value="SNase"/>
    <property type="match status" value="1"/>
</dbReference>
<proteinExistence type="predicted"/>
<evidence type="ECO:0000256" key="4">
    <source>
        <dbReference type="SAM" id="SignalP"/>
    </source>
</evidence>
<comment type="caution">
    <text evidence="6">The sequence shown here is derived from an EMBL/GenBank/DDBJ whole genome shotgun (WGS) entry which is preliminary data.</text>
</comment>
<dbReference type="InterPro" id="IPR035437">
    <property type="entry name" value="SNase_OB-fold_sf"/>
</dbReference>
<organism evidence="6 7">
    <name type="scientific">Polycladomyces subterraneus</name>
    <dbReference type="NCBI Taxonomy" id="1016997"/>
    <lineage>
        <taxon>Bacteria</taxon>
        <taxon>Bacillati</taxon>
        <taxon>Bacillota</taxon>
        <taxon>Bacilli</taxon>
        <taxon>Bacillales</taxon>
        <taxon>Thermoactinomycetaceae</taxon>
        <taxon>Polycladomyces</taxon>
    </lineage>
</organism>
<dbReference type="RefSeq" id="WP_301237731.1">
    <property type="nucleotide sequence ID" value="NZ_JANRHH010000018.1"/>
</dbReference>
<evidence type="ECO:0000259" key="5">
    <source>
        <dbReference type="PROSITE" id="PS50830"/>
    </source>
</evidence>
<dbReference type="Proteomes" id="UP001174196">
    <property type="component" value="Unassembled WGS sequence"/>
</dbReference>
<dbReference type="Gene3D" id="2.40.50.90">
    <property type="match status" value="1"/>
</dbReference>
<keyword evidence="3" id="KW-0378">Hydrolase</keyword>
<dbReference type="PANTHER" id="PTHR12302:SF3">
    <property type="entry name" value="SERINE_THREONINE-PROTEIN KINASE 31"/>
    <property type="match status" value="1"/>
</dbReference>
<dbReference type="EMBL" id="JANRHH010000018">
    <property type="protein sequence ID" value="MDN4593017.1"/>
    <property type="molecule type" value="Genomic_DNA"/>
</dbReference>
<dbReference type="PROSITE" id="PS50830">
    <property type="entry name" value="TNASE_3"/>
    <property type="match status" value="1"/>
</dbReference>
<dbReference type="InterPro" id="IPR016071">
    <property type="entry name" value="Staphylococal_nuclease_OB-fold"/>
</dbReference>
<evidence type="ECO:0000256" key="3">
    <source>
        <dbReference type="ARBA" id="ARBA00022801"/>
    </source>
</evidence>
<dbReference type="PROSITE" id="PS51257">
    <property type="entry name" value="PROKAR_LIPOPROTEIN"/>
    <property type="match status" value="1"/>
</dbReference>
<accession>A0ABT8IJT1</accession>
<dbReference type="PROSITE" id="PS01284">
    <property type="entry name" value="TNASE_2"/>
    <property type="match status" value="1"/>
</dbReference>
<reference evidence="6" key="1">
    <citation type="submission" date="2022-08" db="EMBL/GenBank/DDBJ databases">
        <title>Polycladomyces zharkentsis sp. nov., a novel thermophilic CMC and starch-degrading bacterium isolated from a geothermal spring in Kazakhstan.</title>
        <authorList>
            <person name="Mashzhan A."/>
            <person name="Kistaubaeva A."/>
            <person name="Javier-Lopez R."/>
            <person name="Birkeland N.-K."/>
        </authorList>
    </citation>
    <scope>NUCLEOTIDE SEQUENCE</scope>
    <source>
        <strain evidence="6">KSR 13</strain>
    </source>
</reference>
<dbReference type="SMART" id="SM00318">
    <property type="entry name" value="SNc"/>
    <property type="match status" value="1"/>
</dbReference>
<name>A0ABT8IJT1_9BACL</name>
<dbReference type="SUPFAM" id="SSF50199">
    <property type="entry name" value="Staphylococcal nuclease"/>
    <property type="match status" value="1"/>
</dbReference>
<keyword evidence="7" id="KW-1185">Reference proteome</keyword>
<gene>
    <name evidence="6" type="ORF">NWF35_03720</name>
</gene>
<feature type="signal peptide" evidence="4">
    <location>
        <begin position="1"/>
        <end position="25"/>
    </location>
</feature>
<protein>
    <submittedName>
        <fullName evidence="6">Thermonuclease family protein</fullName>
    </submittedName>
</protein>
<dbReference type="Pfam" id="PF05901">
    <property type="entry name" value="Excalibur"/>
    <property type="match status" value="1"/>
</dbReference>
<evidence type="ECO:0000256" key="1">
    <source>
        <dbReference type="ARBA" id="ARBA00022722"/>
    </source>
</evidence>
<keyword evidence="4" id="KW-0732">Signal</keyword>
<dbReference type="InterPro" id="IPR002071">
    <property type="entry name" value="Thermonucl_AS"/>
</dbReference>
<keyword evidence="2" id="KW-0255">Endonuclease</keyword>
<dbReference type="PANTHER" id="PTHR12302">
    <property type="entry name" value="EBNA2 BINDING PROTEIN P100"/>
    <property type="match status" value="1"/>
</dbReference>
<keyword evidence="1" id="KW-0540">Nuclease</keyword>
<evidence type="ECO:0000256" key="2">
    <source>
        <dbReference type="ARBA" id="ARBA00022759"/>
    </source>
</evidence>
<evidence type="ECO:0000313" key="6">
    <source>
        <dbReference type="EMBL" id="MDN4593017.1"/>
    </source>
</evidence>
<dbReference type="InterPro" id="IPR008613">
    <property type="entry name" value="Excalibur_Ca-bd_domain"/>
</dbReference>
<feature type="chain" id="PRO_5045723297" evidence="4">
    <location>
        <begin position="26"/>
        <end position="241"/>
    </location>
</feature>
<sequence>MKKLFTSILLVMLVVLTGCVGQKNAADSASPKQFQTAAQLVEAVDGDTAKFKIDGKVETVRFLLINTPRTHHPKLGKQPLGPEASAFTKNLLTHAHRITLEFDVEKSDKYGRMLAYVYADGKSVQEELLKRGLARVGYIYESRRHLADFRKVENVAKTKHLGIWKCPGYVTDHGFDPSKWCENILPAPVKKPVGDVDCTDFKTKEEAQWFFEIHQPGDPYKLDGDQDGIACEQLPASSYRE</sequence>